<dbReference type="AlphaFoldDB" id="A0A2S4V4V0"/>
<evidence type="ECO:0000313" key="3">
    <source>
        <dbReference type="Proteomes" id="UP000239156"/>
    </source>
</evidence>
<reference evidence="2" key="1">
    <citation type="submission" date="2017-12" db="EMBL/GenBank/DDBJ databases">
        <title>Gene loss provides genomic basis for host adaptation in cereal stripe rust fungi.</title>
        <authorList>
            <person name="Xia C."/>
        </authorList>
    </citation>
    <scope>NUCLEOTIDE SEQUENCE [LARGE SCALE GENOMIC DNA]</scope>
    <source>
        <strain evidence="2">93-210</strain>
    </source>
</reference>
<accession>A0A2S4V4V0</accession>
<organism evidence="2 3">
    <name type="scientific">Puccinia striiformis</name>
    <dbReference type="NCBI Taxonomy" id="27350"/>
    <lineage>
        <taxon>Eukaryota</taxon>
        <taxon>Fungi</taxon>
        <taxon>Dikarya</taxon>
        <taxon>Basidiomycota</taxon>
        <taxon>Pucciniomycotina</taxon>
        <taxon>Pucciniomycetes</taxon>
        <taxon>Pucciniales</taxon>
        <taxon>Pucciniaceae</taxon>
        <taxon>Puccinia</taxon>
    </lineage>
</organism>
<gene>
    <name evidence="2" type="ORF">PSTT_10331</name>
</gene>
<evidence type="ECO:0008006" key="4">
    <source>
        <dbReference type="Google" id="ProtNLM"/>
    </source>
</evidence>
<proteinExistence type="predicted"/>
<dbReference type="EMBL" id="PKSL01000110">
    <property type="protein sequence ID" value="POW04553.1"/>
    <property type="molecule type" value="Genomic_DNA"/>
</dbReference>
<feature type="region of interest" description="Disordered" evidence="1">
    <location>
        <begin position="26"/>
        <end position="45"/>
    </location>
</feature>
<dbReference type="VEuPathDB" id="FungiDB:PSTT_10331"/>
<protein>
    <recommendedName>
        <fullName evidence="4">Alpha-type protein kinase domain-containing protein</fullName>
    </recommendedName>
</protein>
<evidence type="ECO:0000313" key="2">
    <source>
        <dbReference type="EMBL" id="POW04553.1"/>
    </source>
</evidence>
<evidence type="ECO:0000256" key="1">
    <source>
        <dbReference type="SAM" id="MobiDB-lite"/>
    </source>
</evidence>
<keyword evidence="3" id="KW-1185">Reference proteome</keyword>
<comment type="caution">
    <text evidence="2">The sequence shown here is derived from an EMBL/GenBank/DDBJ whole genome shotgun (WGS) entry which is preliminary data.</text>
</comment>
<dbReference type="VEuPathDB" id="FungiDB:PSHT_03953"/>
<sequence>MMSDFIKKHCCIKMCKSLHLPKLQEIPQTTGNREDTPLDPHISSTRPRVKEQDLELFSIVCQGSLALNTAVQSHLK</sequence>
<dbReference type="Proteomes" id="UP000239156">
    <property type="component" value="Unassembled WGS sequence"/>
</dbReference>
<name>A0A2S4V4V0_9BASI</name>